<name>A0A9D5HU18_9LILI</name>
<comment type="caution">
    <text evidence="1">The sequence shown here is derived from an EMBL/GenBank/DDBJ whole genome shotgun (WGS) entry which is preliminary data.</text>
</comment>
<protein>
    <submittedName>
        <fullName evidence="1">Uncharacterized protein</fullName>
    </submittedName>
</protein>
<evidence type="ECO:0000313" key="1">
    <source>
        <dbReference type="EMBL" id="KAJ0988576.1"/>
    </source>
</evidence>
<dbReference type="AlphaFoldDB" id="A0A9D5HU18"/>
<sequence>MILSSLSSRRSRREFVAFTLAPPEANVIPIGHLVLVNTNSSRAGISASIKLGDTAHSDTSIGSRILRESTDLFEHSLGSANPLADKDFVGVLLAAPSALDPLLLGSPLPHSDGLAGDNCRNGGTEKRPPDVHHLVLSMFKNKALDDLIRGAGE</sequence>
<reference evidence="1" key="1">
    <citation type="submission" date="2021-03" db="EMBL/GenBank/DDBJ databases">
        <authorList>
            <person name="Li Z."/>
            <person name="Yang C."/>
        </authorList>
    </citation>
    <scope>NUCLEOTIDE SEQUENCE</scope>
    <source>
        <strain evidence="1">Dzin_1.0</strain>
        <tissue evidence="1">Leaf</tissue>
    </source>
</reference>
<evidence type="ECO:0000313" key="2">
    <source>
        <dbReference type="Proteomes" id="UP001085076"/>
    </source>
</evidence>
<proteinExistence type="predicted"/>
<keyword evidence="2" id="KW-1185">Reference proteome</keyword>
<organism evidence="1 2">
    <name type="scientific">Dioscorea zingiberensis</name>
    <dbReference type="NCBI Taxonomy" id="325984"/>
    <lineage>
        <taxon>Eukaryota</taxon>
        <taxon>Viridiplantae</taxon>
        <taxon>Streptophyta</taxon>
        <taxon>Embryophyta</taxon>
        <taxon>Tracheophyta</taxon>
        <taxon>Spermatophyta</taxon>
        <taxon>Magnoliopsida</taxon>
        <taxon>Liliopsida</taxon>
        <taxon>Dioscoreales</taxon>
        <taxon>Dioscoreaceae</taxon>
        <taxon>Dioscorea</taxon>
    </lineage>
</organism>
<accession>A0A9D5HU18</accession>
<dbReference type="EMBL" id="JAGGNH010000001">
    <property type="protein sequence ID" value="KAJ0988576.1"/>
    <property type="molecule type" value="Genomic_DNA"/>
</dbReference>
<reference evidence="1" key="2">
    <citation type="journal article" date="2022" name="Hortic Res">
        <title>The genome of Dioscorea zingiberensis sheds light on the biosynthesis, origin and evolution of the medicinally important diosgenin saponins.</title>
        <authorList>
            <person name="Li Y."/>
            <person name="Tan C."/>
            <person name="Li Z."/>
            <person name="Guo J."/>
            <person name="Li S."/>
            <person name="Chen X."/>
            <person name="Wang C."/>
            <person name="Dai X."/>
            <person name="Yang H."/>
            <person name="Song W."/>
            <person name="Hou L."/>
            <person name="Xu J."/>
            <person name="Tong Z."/>
            <person name="Xu A."/>
            <person name="Yuan X."/>
            <person name="Wang W."/>
            <person name="Yang Q."/>
            <person name="Chen L."/>
            <person name="Sun Z."/>
            <person name="Wang K."/>
            <person name="Pan B."/>
            <person name="Chen J."/>
            <person name="Bao Y."/>
            <person name="Liu F."/>
            <person name="Qi X."/>
            <person name="Gang D.R."/>
            <person name="Wen J."/>
            <person name="Li J."/>
        </authorList>
    </citation>
    <scope>NUCLEOTIDE SEQUENCE</scope>
    <source>
        <strain evidence="1">Dzin_1.0</strain>
    </source>
</reference>
<gene>
    <name evidence="1" type="ORF">J5N97_006932</name>
</gene>
<dbReference type="Proteomes" id="UP001085076">
    <property type="component" value="Miscellaneous, Linkage group lg01"/>
</dbReference>